<evidence type="ECO:0000313" key="2">
    <source>
        <dbReference type="Proteomes" id="UP001156694"/>
    </source>
</evidence>
<dbReference type="NCBIfam" id="TIGR02466">
    <property type="entry name" value="TIGR02466 family protein"/>
    <property type="match status" value="1"/>
</dbReference>
<evidence type="ECO:0008006" key="3">
    <source>
        <dbReference type="Google" id="ProtNLM"/>
    </source>
</evidence>
<dbReference type="EMBL" id="BSNN01000008">
    <property type="protein sequence ID" value="GLQ36162.1"/>
    <property type="molecule type" value="Genomic_DNA"/>
</dbReference>
<gene>
    <name evidence="1" type="ORF">GCM10007939_24460</name>
</gene>
<keyword evidence="2" id="KW-1185">Reference proteome</keyword>
<dbReference type="InterPro" id="IPR012668">
    <property type="entry name" value="CHP02466"/>
</dbReference>
<dbReference type="Gene3D" id="2.60.120.620">
    <property type="entry name" value="q2cbj1_9rhob like domain"/>
    <property type="match status" value="1"/>
</dbReference>
<evidence type="ECO:0000313" key="1">
    <source>
        <dbReference type="EMBL" id="GLQ36162.1"/>
    </source>
</evidence>
<protein>
    <recommendedName>
        <fullName evidence="3">Phytanoyl-CoA dioxygenase (PhyH)</fullName>
    </recommendedName>
</protein>
<name>A0ABQ5VXK1_9RHOB</name>
<proteinExistence type="predicted"/>
<dbReference type="RefSeq" id="WP_284379724.1">
    <property type="nucleotide sequence ID" value="NZ_BSNN01000008.1"/>
</dbReference>
<dbReference type="Pfam" id="PF13759">
    <property type="entry name" value="2OG-FeII_Oxy_5"/>
    <property type="match status" value="1"/>
</dbReference>
<dbReference type="Proteomes" id="UP001156694">
    <property type="component" value="Unassembled WGS sequence"/>
</dbReference>
<sequence length="232" mass="26476">MNEIKVDIEENSTRAEEFYDSVEVSENLYFPTQIFAFQLPDAVEKEANRLILEAIYAERDRDTKGIQRSNFKALGGWHSHNNLHREKVYKPLVRLIDSCSRSLSAQNNFHADYSLKIGSMWSIINPPGSSNRAHIHPGCQWSGVYYVQTPKNSGNIDFTDPRTQNLMTPPRYAANTKRRQECWSKVNFTPKGGKLLIFPSWLYHSVAPNLATEKGPAGDRVIISFNLAQEKD</sequence>
<accession>A0ABQ5VXK1</accession>
<organism evidence="1 2">
    <name type="scientific">Amylibacter marinus</name>
    <dbReference type="NCBI Taxonomy" id="1475483"/>
    <lineage>
        <taxon>Bacteria</taxon>
        <taxon>Pseudomonadati</taxon>
        <taxon>Pseudomonadota</taxon>
        <taxon>Alphaproteobacteria</taxon>
        <taxon>Rhodobacterales</taxon>
        <taxon>Paracoccaceae</taxon>
        <taxon>Amylibacter</taxon>
    </lineage>
</organism>
<comment type="caution">
    <text evidence="1">The sequence shown here is derived from an EMBL/GenBank/DDBJ whole genome shotgun (WGS) entry which is preliminary data.</text>
</comment>
<reference evidence="2" key="1">
    <citation type="journal article" date="2019" name="Int. J. Syst. Evol. Microbiol.">
        <title>The Global Catalogue of Microorganisms (GCM) 10K type strain sequencing project: providing services to taxonomists for standard genome sequencing and annotation.</title>
        <authorList>
            <consortium name="The Broad Institute Genomics Platform"/>
            <consortium name="The Broad Institute Genome Sequencing Center for Infectious Disease"/>
            <person name="Wu L."/>
            <person name="Ma J."/>
        </authorList>
    </citation>
    <scope>NUCLEOTIDE SEQUENCE [LARGE SCALE GENOMIC DNA]</scope>
    <source>
        <strain evidence="2">NBRC 110140</strain>
    </source>
</reference>